<evidence type="ECO:0000259" key="9">
    <source>
        <dbReference type="PROSITE" id="PS50234"/>
    </source>
</evidence>
<dbReference type="EMBL" id="GITU01004250">
    <property type="protein sequence ID" value="MBC1172953.1"/>
    <property type="molecule type" value="Transcribed_RNA"/>
</dbReference>
<accession>A0A7G3ANF6</accession>
<dbReference type="SUPFAM" id="SSF53300">
    <property type="entry name" value="vWA-like"/>
    <property type="match status" value="1"/>
</dbReference>
<dbReference type="GO" id="GO:0005739">
    <property type="term" value="C:mitochondrion"/>
    <property type="evidence" value="ECO:0007669"/>
    <property type="project" value="UniProtKB-SubCell"/>
</dbReference>
<keyword evidence="3" id="KW-0067">ATP-binding</keyword>
<dbReference type="GO" id="GO:0016887">
    <property type="term" value="F:ATP hydrolysis activity"/>
    <property type="evidence" value="ECO:0007669"/>
    <property type="project" value="InterPro"/>
</dbReference>
<evidence type="ECO:0000256" key="3">
    <source>
        <dbReference type="ARBA" id="ARBA00022840"/>
    </source>
</evidence>
<dbReference type="SUPFAM" id="SSF52540">
    <property type="entry name" value="P-loop containing nucleoside triphosphate hydrolases"/>
    <property type="match status" value="3"/>
</dbReference>
<evidence type="ECO:0000256" key="6">
    <source>
        <dbReference type="ARBA" id="ARBA00055988"/>
    </source>
</evidence>
<proteinExistence type="predicted"/>
<dbReference type="GO" id="GO:0032991">
    <property type="term" value="C:protein-containing complex"/>
    <property type="evidence" value="ECO:0007669"/>
    <property type="project" value="UniProtKB-ARBA"/>
</dbReference>
<keyword evidence="5" id="KW-0496">Mitochondrion</keyword>
<dbReference type="Gene3D" id="3.40.50.410">
    <property type="entry name" value="von Willebrand factor, type A domain"/>
    <property type="match status" value="1"/>
</dbReference>
<dbReference type="InterPro" id="IPR002035">
    <property type="entry name" value="VWF_A"/>
</dbReference>
<dbReference type="PANTHER" id="PTHR21610:SF9">
    <property type="entry name" value="VON WILLEBRAND FACTOR A DOMAIN-CONTAINING PROTEIN 8"/>
    <property type="match status" value="1"/>
</dbReference>
<name>A0A7G3ANF6_LUTLO</name>
<evidence type="ECO:0000313" key="10">
    <source>
        <dbReference type="EMBL" id="MBC1172953.1"/>
    </source>
</evidence>
<dbReference type="PROSITE" id="PS50234">
    <property type="entry name" value="VWFA"/>
    <property type="match status" value="1"/>
</dbReference>
<dbReference type="InterPro" id="IPR011704">
    <property type="entry name" value="ATPase_dyneun-rel_AAA"/>
</dbReference>
<dbReference type="GO" id="GO:0005524">
    <property type="term" value="F:ATP binding"/>
    <property type="evidence" value="ECO:0007669"/>
    <property type="project" value="UniProtKB-KW"/>
</dbReference>
<protein>
    <recommendedName>
        <fullName evidence="7">von Willebrand factor A domain-containing protein 8</fullName>
    </recommendedName>
</protein>
<feature type="region of interest" description="Disordered" evidence="8">
    <location>
        <begin position="1039"/>
        <end position="1105"/>
    </location>
</feature>
<dbReference type="FunFam" id="3.40.50.300:FF:000587">
    <property type="entry name" value="von Willebrand factor A domain containing 8"/>
    <property type="match status" value="1"/>
</dbReference>
<dbReference type="VEuPathDB" id="VectorBase:LLONM1_001308"/>
<evidence type="ECO:0000256" key="4">
    <source>
        <dbReference type="ARBA" id="ARBA00022946"/>
    </source>
</evidence>
<feature type="domain" description="VWFA" evidence="9">
    <location>
        <begin position="1214"/>
        <end position="1397"/>
    </location>
</feature>
<dbReference type="InterPro" id="IPR003593">
    <property type="entry name" value="AAA+_ATPase"/>
</dbReference>
<dbReference type="Gene3D" id="3.40.50.300">
    <property type="entry name" value="P-loop containing nucleotide triphosphate hydrolases"/>
    <property type="match status" value="3"/>
</dbReference>
<dbReference type="PANTHER" id="PTHR21610">
    <property type="entry name" value="VON WILLEBRAND FACTOR A DOMAIN-CONTAINING PROTEIN 8"/>
    <property type="match status" value="1"/>
</dbReference>
<evidence type="ECO:0000256" key="2">
    <source>
        <dbReference type="ARBA" id="ARBA00022741"/>
    </source>
</evidence>
<sequence>MYAGNAATLRRIDVLKRILSGTTNKNHIRGLSGIDRVTIDGVTKNIKASPNPEYIPRQYLRLDAEGNLDVSQTVLHHLRWMLQKDNLGQDIFLLGRPGPLRRNVAMQFIELTQRELEYVSLSRDTTESDLKQRREIEAGTARYHDQSAVRAAINGRVLVIEGVEKAERNVLPVLNNLLENREMNLEDGRLLIPAERYDKLLEQYGAEELTRWGLVRVSEDFRVIALGLPVPKYRGAPLDPPLRSRFQARDVTNLSYQEIFATMRSVAPKADPDKLKQILSFGFAIQQADAKTNLPDFPIDSVFSAAKILNNNNTLNTYDIIYRLYPHRSYLPRESFEALNTLLKSLNIAEGTIPAHQEITQVHSEGDSVAKVTISGRVGKAVEIPVSAGGQRYAQESPMGRFVPTKYQQNLLADVVQSFAVGDVCLVGPKGCGKSALVMELCNVLGQTTESMVLYQDMTGRDLIQQRTTKLNGDTIWRDSALLRAALAGHVAILDGVHRIHNSTVSILHRLVHDRELQLYDGRRLLGHERYDNLLALGATPESLEAKGILRIHPSFRIVALGEPPVLDTGANWLTPEMLSVFVFHEVRNLSQEEEIHIINTLYGEIGPSLRNILNVAQFLRDSKDPIMKNLAGTLSTRQLLRIAHRMSVYPPEKVGIFAKPIEHPLNSAYDTIQRTFLAKFLPALPRATLENVLERFKIFPRLEAEDSADKMGIEVANGCVRIGKTETDVYKTDAVTKVPDILLYDVPQHVVLMEHLLQDFLIGNHLLLVGNQGVGKNKIADRLLQVMNRPREYIQLHRDTTVQTLTLQPAIKDGIVTYEDSPLVKAVKNGHVLVVDEADKAPTHVTCILKTLVENGEMILSDGRKILPATVSRDMQQSPDVIIAHRDFRMIVLANRPGFPFLGNDFFAALGDLFSCHSVDNPSTESEIFLLQQYGPDVPRNILDTLVRAFAELRSMADVGQLSYPYSTREVVNIVKHLQKFPEEDMSELVGNVLDFDRYSPEALELVTTVLQKHGLPIEGYAKHEMAALRKKREIQVTVESKSGKSVSSPKHGKVDPENKPHVGGNTWAGGSGGRDTAGLGGKGGPYRLDSGNPVHQLSDEEKDDIPDEVKKAAREMNRRAYEERLREIKLSKYDHSVYEQYSLPVQKQVKELRVILNALQAKSKERHWQKHQTTGELDDTKLVEGITGEKNIYRRRAEQEPEPGQPQEKPKRLKLVVDVSGSMYRFNGYDGRLDREMEAVVLVMEAFEGFAHKVQYDVVGHSGETYYIPFVDAKKPPRDDRVRLETIKMMHAHAQYCWSGDHTLLATNHAVDQLAQEDCDEAIVVVLSDANLQRYGISAQKVAQALQKREPKVQAYVIFIGSIGEEAEIINQNMPPGRSFVCMDLAQLPQILKQIFTSSVLYQSAL</sequence>
<evidence type="ECO:0000256" key="7">
    <source>
        <dbReference type="ARBA" id="ARBA00070377"/>
    </source>
</evidence>
<dbReference type="SMART" id="SM00382">
    <property type="entry name" value="AAA"/>
    <property type="match status" value="2"/>
</dbReference>
<comment type="subcellular location">
    <subcellularLocation>
        <location evidence="1">Mitochondrion</location>
    </subcellularLocation>
</comment>
<keyword evidence="2" id="KW-0547">Nucleotide-binding</keyword>
<comment type="function">
    <text evidence="6">Exhibits ATPase activity in vitro.</text>
</comment>
<dbReference type="InterPro" id="IPR039891">
    <property type="entry name" value="VWA8"/>
</dbReference>
<dbReference type="InterPro" id="IPR027417">
    <property type="entry name" value="P-loop_NTPase"/>
</dbReference>
<reference evidence="10" key="1">
    <citation type="journal article" date="2020" name="BMC">
        <title>Leishmania infection induces a limited differential gene expression in the sand fly midgut.</title>
        <authorList>
            <person name="Coutinho-Abreu I.V."/>
            <person name="Serafim T.D."/>
            <person name="Meneses C."/>
            <person name="Kamhawi S."/>
            <person name="Oliveira F."/>
            <person name="Valenzuela J.G."/>
        </authorList>
    </citation>
    <scope>NUCLEOTIDE SEQUENCE</scope>
    <source>
        <strain evidence="10">Jacobina</strain>
        <tissue evidence="10">Midgut</tissue>
    </source>
</reference>
<dbReference type="FunFam" id="3.40.50.300:FF:000663">
    <property type="entry name" value="von Willebrand factor A domain containing 8"/>
    <property type="match status" value="1"/>
</dbReference>
<keyword evidence="4" id="KW-0809">Transit peptide</keyword>
<dbReference type="Pfam" id="PF07728">
    <property type="entry name" value="AAA_5"/>
    <property type="match status" value="3"/>
</dbReference>
<evidence type="ECO:0000256" key="8">
    <source>
        <dbReference type="SAM" id="MobiDB-lite"/>
    </source>
</evidence>
<organism evidence="10">
    <name type="scientific">Lutzomyia longipalpis</name>
    <name type="common">Sand fly</name>
    <dbReference type="NCBI Taxonomy" id="7200"/>
    <lineage>
        <taxon>Eukaryota</taxon>
        <taxon>Metazoa</taxon>
        <taxon>Ecdysozoa</taxon>
        <taxon>Arthropoda</taxon>
        <taxon>Hexapoda</taxon>
        <taxon>Insecta</taxon>
        <taxon>Pterygota</taxon>
        <taxon>Neoptera</taxon>
        <taxon>Endopterygota</taxon>
        <taxon>Diptera</taxon>
        <taxon>Nematocera</taxon>
        <taxon>Psychodoidea</taxon>
        <taxon>Psychodidae</taxon>
        <taxon>Lutzomyia</taxon>
        <taxon>Lutzomyia</taxon>
    </lineage>
</organism>
<feature type="compositionally biased region" description="Gly residues" evidence="8">
    <location>
        <begin position="1068"/>
        <end position="1086"/>
    </location>
</feature>
<dbReference type="InterPro" id="IPR036465">
    <property type="entry name" value="vWFA_dom_sf"/>
</dbReference>
<evidence type="ECO:0000256" key="1">
    <source>
        <dbReference type="ARBA" id="ARBA00004173"/>
    </source>
</evidence>
<evidence type="ECO:0000256" key="5">
    <source>
        <dbReference type="ARBA" id="ARBA00023128"/>
    </source>
</evidence>
<feature type="compositionally biased region" description="Polar residues" evidence="8">
    <location>
        <begin position="1039"/>
        <end position="1050"/>
    </location>
</feature>
<dbReference type="SMART" id="SM00327">
    <property type="entry name" value="VWA"/>
    <property type="match status" value="1"/>
</dbReference>